<dbReference type="PANTHER" id="PTHR28263:SF1">
    <property type="entry name" value="GOLGI TO ER TRAFFIC PROTEIN 2"/>
    <property type="match status" value="1"/>
</dbReference>
<dbReference type="EMBL" id="KZ678405">
    <property type="protein sequence ID" value="PSR93666.1"/>
    <property type="molecule type" value="Genomic_DNA"/>
</dbReference>
<protein>
    <recommendedName>
        <fullName evidence="8">GET complex, subunit GET2</fullName>
    </recommendedName>
</protein>
<feature type="compositionally biased region" description="Low complexity" evidence="4">
    <location>
        <begin position="183"/>
        <end position="199"/>
    </location>
</feature>
<reference evidence="6 7" key="1">
    <citation type="journal article" date="2018" name="Mycol. Prog.">
        <title>Coniella lustricola, a new species from submerged detritus.</title>
        <authorList>
            <person name="Raudabaugh D.B."/>
            <person name="Iturriaga T."/>
            <person name="Carver A."/>
            <person name="Mondo S."/>
            <person name="Pangilinan J."/>
            <person name="Lipzen A."/>
            <person name="He G."/>
            <person name="Amirebrahimi M."/>
            <person name="Grigoriev I.V."/>
            <person name="Miller A.N."/>
        </authorList>
    </citation>
    <scope>NUCLEOTIDE SEQUENCE [LARGE SCALE GENOMIC DNA]</scope>
    <source>
        <strain evidence="6 7">B22-T-1</strain>
    </source>
</reference>
<keyword evidence="3 5" id="KW-0472">Membrane</keyword>
<feature type="region of interest" description="Disordered" evidence="4">
    <location>
        <begin position="1"/>
        <end position="114"/>
    </location>
</feature>
<sequence>MSPEDAAAARAADQARIRKERREAKIKAGGSARLNKITGLGGGVQRDPVASNPPSQTSSPAPAATATAAPPQGSAPSASDDHHADPEEIDISQHYYEPQTTNRIPSSNAPAGSIDLANLSEDQLRQMMLGFEPPTNGSGPGGGPDAEDPMMKMLSQMLGGGPGGPGGASPFGSGADNPFAQFAAMSGAGGPQQSQQQQAGKSDTYTAIWRILHFVLALGLGLYIALGSSFTGSKVERERGAFVATATGAATVDADEQLAQMKKYFFWTFATAETILLTSRFFLDRGRAAPGMLNMVMGFLPEGRWKMYLGTALRYSQIFTTVRSDLMVCVFVLGVCAWLRA</sequence>
<proteinExistence type="predicted"/>
<keyword evidence="7" id="KW-1185">Reference proteome</keyword>
<evidence type="ECO:0000256" key="5">
    <source>
        <dbReference type="SAM" id="Phobius"/>
    </source>
</evidence>
<feature type="region of interest" description="Disordered" evidence="4">
    <location>
        <begin position="180"/>
        <end position="199"/>
    </location>
</feature>
<dbReference type="Proteomes" id="UP000241462">
    <property type="component" value="Unassembled WGS sequence"/>
</dbReference>
<evidence type="ECO:0000313" key="7">
    <source>
        <dbReference type="Proteomes" id="UP000241462"/>
    </source>
</evidence>
<evidence type="ECO:0000256" key="3">
    <source>
        <dbReference type="ARBA" id="ARBA00023136"/>
    </source>
</evidence>
<name>A0A2T3ADS2_9PEZI</name>
<dbReference type="AlphaFoldDB" id="A0A2T3ADS2"/>
<dbReference type="OrthoDB" id="5393181at2759"/>
<dbReference type="STRING" id="2025994.A0A2T3ADS2"/>
<dbReference type="Pfam" id="PF08690">
    <property type="entry name" value="GET2"/>
    <property type="match status" value="1"/>
</dbReference>
<dbReference type="PANTHER" id="PTHR28263">
    <property type="entry name" value="GOLGI TO ER TRAFFIC PROTEIN 2"/>
    <property type="match status" value="1"/>
</dbReference>
<feature type="compositionally biased region" description="Gly residues" evidence="4">
    <location>
        <begin position="158"/>
        <end position="169"/>
    </location>
</feature>
<gene>
    <name evidence="6" type="ORF">BD289DRAFT_364463</name>
</gene>
<evidence type="ECO:0008006" key="8">
    <source>
        <dbReference type="Google" id="ProtNLM"/>
    </source>
</evidence>
<evidence type="ECO:0000256" key="2">
    <source>
        <dbReference type="ARBA" id="ARBA00022989"/>
    </source>
</evidence>
<evidence type="ECO:0000256" key="1">
    <source>
        <dbReference type="ARBA" id="ARBA00022692"/>
    </source>
</evidence>
<feature type="compositionally biased region" description="Basic and acidic residues" evidence="4">
    <location>
        <begin position="13"/>
        <end position="26"/>
    </location>
</feature>
<evidence type="ECO:0000256" key="4">
    <source>
        <dbReference type="SAM" id="MobiDB-lite"/>
    </source>
</evidence>
<feature type="compositionally biased region" description="Low complexity" evidence="4">
    <location>
        <begin position="50"/>
        <end position="78"/>
    </location>
</feature>
<feature type="transmembrane region" description="Helical" evidence="5">
    <location>
        <begin position="264"/>
        <end position="283"/>
    </location>
</feature>
<dbReference type="GO" id="GO:0006890">
    <property type="term" value="P:retrograde vesicle-mediated transport, Golgi to endoplasmic reticulum"/>
    <property type="evidence" value="ECO:0007669"/>
    <property type="project" value="TreeGrafter"/>
</dbReference>
<feature type="region of interest" description="Disordered" evidence="4">
    <location>
        <begin position="129"/>
        <end position="175"/>
    </location>
</feature>
<feature type="transmembrane region" description="Helical" evidence="5">
    <location>
        <begin position="207"/>
        <end position="226"/>
    </location>
</feature>
<accession>A0A2T3ADS2</accession>
<feature type="compositionally biased region" description="Low complexity" evidence="4">
    <location>
        <begin position="1"/>
        <end position="12"/>
    </location>
</feature>
<keyword evidence="1 5" id="KW-0812">Transmembrane</keyword>
<dbReference type="InterPro" id="IPR028143">
    <property type="entry name" value="Get2/sif1"/>
</dbReference>
<evidence type="ECO:0000313" key="6">
    <source>
        <dbReference type="EMBL" id="PSR93666.1"/>
    </source>
</evidence>
<feature type="compositionally biased region" description="Polar residues" evidence="4">
    <location>
        <begin position="98"/>
        <end position="110"/>
    </location>
</feature>
<keyword evidence="2 5" id="KW-1133">Transmembrane helix</keyword>
<organism evidence="6 7">
    <name type="scientific">Coniella lustricola</name>
    <dbReference type="NCBI Taxonomy" id="2025994"/>
    <lineage>
        <taxon>Eukaryota</taxon>
        <taxon>Fungi</taxon>
        <taxon>Dikarya</taxon>
        <taxon>Ascomycota</taxon>
        <taxon>Pezizomycotina</taxon>
        <taxon>Sordariomycetes</taxon>
        <taxon>Sordariomycetidae</taxon>
        <taxon>Diaporthales</taxon>
        <taxon>Schizoparmaceae</taxon>
        <taxon>Coniella</taxon>
    </lineage>
</organism>
<dbReference type="InParanoid" id="A0A2T3ADS2"/>